<dbReference type="InterPro" id="IPR002938">
    <property type="entry name" value="FAD-bd"/>
</dbReference>
<proteinExistence type="predicted"/>
<reference evidence="2 3" key="1">
    <citation type="submission" date="2024-06" db="EMBL/GenBank/DDBJ databases">
        <title>Sorghum-associated microbial communities from plants grown in Nebraska, USA.</title>
        <authorList>
            <person name="Schachtman D."/>
        </authorList>
    </citation>
    <scope>NUCLEOTIDE SEQUENCE [LARGE SCALE GENOMIC DNA]</scope>
    <source>
        <strain evidence="2 3">2857</strain>
    </source>
</reference>
<dbReference type="SUPFAM" id="SSF51905">
    <property type="entry name" value="FAD/NAD(P)-binding domain"/>
    <property type="match status" value="1"/>
</dbReference>
<dbReference type="Pfam" id="PF01494">
    <property type="entry name" value="FAD_binding_3"/>
    <property type="match status" value="1"/>
</dbReference>
<dbReference type="PANTHER" id="PTHR42685:SF19">
    <property type="entry name" value="POSSIBLE OXIDOREDUCTASE"/>
    <property type="match status" value="1"/>
</dbReference>
<sequence>MTDSSIDVDLIVAGGGPVGLAAAIEARLAGLSVAVVEPRAGEIDKACGEGLMPGAVPMLARLGVDPVGVPLRGVSYRSGARRADHRFTGGEGRGVRRTTLHAAMTARAAELDVEHLADKVTLVTQDATGVNAAGLRARWLFGCDGLHSRVRREIGVELPPGRRRRRYGVRQHFRVAPWTDLIEVHWSRRVEAYITPVAEDTVGVALLGRPGLDFAAELAAIPALAFLGEAPPASTLRGAGALRQRTSRRHVGRVLLVGDASGYVDAITGEGLRLGFAQAEAAVDAIVHGRPGGYEDAWNTISRDFRVLTTGLVGLASSPLRPAIVPIAGALPGVFGGVVDRLAR</sequence>
<gene>
    <name evidence="2" type="ORF">ABIE21_003252</name>
</gene>
<dbReference type="PRINTS" id="PR00420">
    <property type="entry name" value="RNGMNOXGNASE"/>
</dbReference>
<name>A0ABV2QRN0_9MICO</name>
<dbReference type="InterPro" id="IPR036188">
    <property type="entry name" value="FAD/NAD-bd_sf"/>
</dbReference>
<dbReference type="EC" id="1.3.99.38" evidence="2"/>
<keyword evidence="3" id="KW-1185">Reference proteome</keyword>
<dbReference type="Gene3D" id="3.50.50.60">
    <property type="entry name" value="FAD/NAD(P)-binding domain"/>
    <property type="match status" value="1"/>
</dbReference>
<accession>A0ABV2QRN0</accession>
<dbReference type="EMBL" id="JBEPSJ010000005">
    <property type="protein sequence ID" value="MET4583721.1"/>
    <property type="molecule type" value="Genomic_DNA"/>
</dbReference>
<dbReference type="GO" id="GO:0016491">
    <property type="term" value="F:oxidoreductase activity"/>
    <property type="evidence" value="ECO:0007669"/>
    <property type="project" value="UniProtKB-KW"/>
</dbReference>
<evidence type="ECO:0000313" key="3">
    <source>
        <dbReference type="Proteomes" id="UP001549257"/>
    </source>
</evidence>
<organism evidence="2 3">
    <name type="scientific">Conyzicola nivalis</name>
    <dbReference type="NCBI Taxonomy" id="1477021"/>
    <lineage>
        <taxon>Bacteria</taxon>
        <taxon>Bacillati</taxon>
        <taxon>Actinomycetota</taxon>
        <taxon>Actinomycetes</taxon>
        <taxon>Micrococcales</taxon>
        <taxon>Microbacteriaceae</taxon>
        <taxon>Conyzicola</taxon>
    </lineage>
</organism>
<dbReference type="PANTHER" id="PTHR42685">
    <property type="entry name" value="GERANYLGERANYL DIPHOSPHATE REDUCTASE"/>
    <property type="match status" value="1"/>
</dbReference>
<comment type="caution">
    <text evidence="2">The sequence shown here is derived from an EMBL/GenBank/DDBJ whole genome shotgun (WGS) entry which is preliminary data.</text>
</comment>
<evidence type="ECO:0000313" key="2">
    <source>
        <dbReference type="EMBL" id="MET4583721.1"/>
    </source>
</evidence>
<protein>
    <submittedName>
        <fullName evidence="2">Flavin-dependent dehydrogenase</fullName>
        <ecNumber evidence="2">1.3.99.38</ecNumber>
    </submittedName>
</protein>
<evidence type="ECO:0000259" key="1">
    <source>
        <dbReference type="Pfam" id="PF01494"/>
    </source>
</evidence>
<keyword evidence="2" id="KW-0560">Oxidoreductase</keyword>
<dbReference type="RefSeq" id="WP_354025896.1">
    <property type="nucleotide sequence ID" value="NZ_JBEPSJ010000005.1"/>
</dbReference>
<dbReference type="Proteomes" id="UP001549257">
    <property type="component" value="Unassembled WGS sequence"/>
</dbReference>
<dbReference type="InterPro" id="IPR050407">
    <property type="entry name" value="Geranylgeranyl_reductase"/>
</dbReference>
<feature type="domain" description="FAD-binding" evidence="1">
    <location>
        <begin position="106"/>
        <end position="168"/>
    </location>
</feature>